<protein>
    <submittedName>
        <fullName evidence="3">FAD-binding oxidoreductase</fullName>
    </submittedName>
</protein>
<keyword evidence="4" id="KW-1185">Reference proteome</keyword>
<dbReference type="PANTHER" id="PTHR13847:SF289">
    <property type="entry name" value="GLYCINE OXIDASE"/>
    <property type="match status" value="1"/>
</dbReference>
<evidence type="ECO:0000313" key="3">
    <source>
        <dbReference type="EMBL" id="TBN02742.1"/>
    </source>
</evidence>
<organism evidence="3 4">
    <name type="scientific">Hyunsoonleella flava</name>
    <dbReference type="NCBI Taxonomy" id="2527939"/>
    <lineage>
        <taxon>Bacteria</taxon>
        <taxon>Pseudomonadati</taxon>
        <taxon>Bacteroidota</taxon>
        <taxon>Flavobacteriia</taxon>
        <taxon>Flavobacteriales</taxon>
        <taxon>Flavobacteriaceae</taxon>
    </lineage>
</organism>
<dbReference type="Pfam" id="PF01266">
    <property type="entry name" value="DAO"/>
    <property type="match status" value="1"/>
</dbReference>
<dbReference type="Gene3D" id="3.30.9.10">
    <property type="entry name" value="D-Amino Acid Oxidase, subunit A, domain 2"/>
    <property type="match status" value="1"/>
</dbReference>
<name>A0A4Q9FEZ4_9FLAO</name>
<keyword evidence="1" id="KW-0560">Oxidoreductase</keyword>
<dbReference type="InterPro" id="IPR006076">
    <property type="entry name" value="FAD-dep_OxRdtase"/>
</dbReference>
<feature type="domain" description="FAD dependent oxidoreductase" evidence="2">
    <location>
        <begin position="6"/>
        <end position="328"/>
    </location>
</feature>
<comment type="caution">
    <text evidence="3">The sequence shown here is derived from an EMBL/GenBank/DDBJ whole genome shotgun (WGS) entry which is preliminary data.</text>
</comment>
<dbReference type="PANTHER" id="PTHR13847">
    <property type="entry name" value="SARCOSINE DEHYDROGENASE-RELATED"/>
    <property type="match status" value="1"/>
</dbReference>
<dbReference type="GO" id="GO:0005737">
    <property type="term" value="C:cytoplasm"/>
    <property type="evidence" value="ECO:0007669"/>
    <property type="project" value="TreeGrafter"/>
</dbReference>
<gene>
    <name evidence="3" type="ORF">EYD45_11495</name>
</gene>
<dbReference type="OrthoDB" id="214253at2"/>
<proteinExistence type="predicted"/>
<dbReference type="AlphaFoldDB" id="A0A4Q9FEZ4"/>
<evidence type="ECO:0000313" key="4">
    <source>
        <dbReference type="Proteomes" id="UP000291142"/>
    </source>
</evidence>
<dbReference type="Gene3D" id="3.50.50.60">
    <property type="entry name" value="FAD/NAD(P)-binding domain"/>
    <property type="match status" value="1"/>
</dbReference>
<dbReference type="GO" id="GO:0016491">
    <property type="term" value="F:oxidoreductase activity"/>
    <property type="evidence" value="ECO:0007669"/>
    <property type="project" value="UniProtKB-KW"/>
</dbReference>
<evidence type="ECO:0000256" key="1">
    <source>
        <dbReference type="ARBA" id="ARBA00023002"/>
    </source>
</evidence>
<dbReference type="RefSeq" id="WP_130964695.1">
    <property type="nucleotide sequence ID" value="NZ_SIRT01000009.1"/>
</dbReference>
<evidence type="ECO:0000259" key="2">
    <source>
        <dbReference type="Pfam" id="PF01266"/>
    </source>
</evidence>
<dbReference type="InterPro" id="IPR036188">
    <property type="entry name" value="FAD/NAD-bd_sf"/>
</dbReference>
<dbReference type="EMBL" id="SIRT01000009">
    <property type="protein sequence ID" value="TBN02742.1"/>
    <property type="molecule type" value="Genomic_DNA"/>
</dbReference>
<sequence>MKTEYDYIIVGLGLAGISFCEQLRAHNKTFVVFDDSSQKSSVVAGGLYNPVVLKRFTSVWKSDAQLELALAHYSNLEQLLKVTLDCKIPVYRKFASVEEQNNWFIAADKPKLNKYLLNEIIQNNNSAINASYGFGKVLHTGRIDVNKLIKSYKTFLGYNDALIQESFDYDALNAEKQFITYKDVRAKQIVFSEGFGVTKNPFFKNLPLSPTKGELLTIFAPELKIDFVLKGPVFLIPIGNNLYIVGATYELYDLTHNTTNKAKTKLLEGLKSMISCPFEIVNQVAGIRPTVRDRRPLVGKHNTHDNMYLLNGLGTRGVMIGPYVAKQLFEFIEEDKPLEREISLSRLN</sequence>
<dbReference type="SUPFAM" id="SSF51971">
    <property type="entry name" value="Nucleotide-binding domain"/>
    <property type="match status" value="1"/>
</dbReference>
<dbReference type="SUPFAM" id="SSF54373">
    <property type="entry name" value="FAD-linked reductases, C-terminal domain"/>
    <property type="match status" value="1"/>
</dbReference>
<dbReference type="Proteomes" id="UP000291142">
    <property type="component" value="Unassembled WGS sequence"/>
</dbReference>
<accession>A0A4Q9FEZ4</accession>
<reference evidence="3 4" key="1">
    <citation type="submission" date="2019-02" db="EMBL/GenBank/DDBJ databases">
        <title>Hyunsoonleella sp., isolated from marine sediment.</title>
        <authorList>
            <person name="Liu B.-T."/>
        </authorList>
    </citation>
    <scope>NUCLEOTIDE SEQUENCE [LARGE SCALE GENOMIC DNA]</scope>
    <source>
        <strain evidence="3 4">T58</strain>
    </source>
</reference>